<feature type="domain" description="RACo C-terminal" evidence="2">
    <location>
        <begin position="299"/>
        <end position="529"/>
    </location>
</feature>
<dbReference type="SUPFAM" id="SSF54292">
    <property type="entry name" value="2Fe-2S ferredoxin-like"/>
    <property type="match status" value="1"/>
</dbReference>
<dbReference type="InterPro" id="IPR042259">
    <property type="entry name" value="Raco-like_middle_sf"/>
</dbReference>
<dbReference type="InterPro" id="IPR036010">
    <property type="entry name" value="2Fe-2S_ferredoxin-like_sf"/>
</dbReference>
<dbReference type="AlphaFoldDB" id="N6ZW70"/>
<dbReference type="PANTHER" id="PTHR42895">
    <property type="entry name" value="IRON-SULFUR CLUSTER-BINDING PROTEIN-RELATED"/>
    <property type="match status" value="1"/>
</dbReference>
<dbReference type="Gene3D" id="3.10.20.30">
    <property type="match status" value="1"/>
</dbReference>
<organism evidence="4 5">
    <name type="scientific">Thauera phenylacetica B4P</name>
    <dbReference type="NCBI Taxonomy" id="1234382"/>
    <lineage>
        <taxon>Bacteria</taxon>
        <taxon>Pseudomonadati</taxon>
        <taxon>Pseudomonadota</taxon>
        <taxon>Betaproteobacteria</taxon>
        <taxon>Rhodocyclales</taxon>
        <taxon>Zoogloeaceae</taxon>
        <taxon>Thauera</taxon>
    </lineage>
</organism>
<sequence length="535" mass="55725">MTTLAVRAGGALHRLAYDPAAGLSLRAILEPTDFRVRTACLGLGACGLCRVRVLAGEVGVPTAVERAQLEDPLLAGGVRLACQCRPVGEVEIEVLSLAPPTSWRIPPGGPGAIGPLRWKADPAPPHAQPRPLGVAVDLGTSHISVAVIDLAGARPLALRVGANPQRAHGADVMTRLVVAGDPDQAHALASLARAAVGEALGEIARSEGIDLRRVRQVLVVGNTAMLSLLADRNHQRLLEPASWSLPLDCAPLETASWGREWGLAPEASIEVVAPLAGFVGSDLLAGVVAERMPDLRPPALLIDFGTNSEIALWTGDTLWVTATAGGPAFEASAGHDCIPAEAGAVVRVREGDAGAFEYDIVAGDEPRGLCGSGLVDLLACLLRQGRLGPRGRFSDGSERLEFAVNGRVLGLGWREVDALQRAKAAIGAGMKVLCGCAGVEPHALQRVLVAGLFGSHLDLDNAATIGLLPRLPEGRLALVGNSALAGACALLLCADARRMLERARACVRFVNLGRMAAFDEAFVDHLYLEPMSSAS</sequence>
<dbReference type="InterPro" id="IPR041414">
    <property type="entry name" value="Raco-like_middle"/>
</dbReference>
<dbReference type="EMBL" id="AMXF01000115">
    <property type="protein sequence ID" value="ENO96349.1"/>
    <property type="molecule type" value="Genomic_DNA"/>
</dbReference>
<gene>
    <name evidence="4" type="ORF">C667_14372</name>
</gene>
<protein>
    <submittedName>
        <fullName evidence="4">Ferredoxin</fullName>
    </submittedName>
</protein>
<dbReference type="InterPro" id="IPR052911">
    <property type="entry name" value="Corrinoid_activation_enz"/>
</dbReference>
<dbReference type="PANTHER" id="PTHR42895:SF2">
    <property type="entry name" value="IRON-SULFUR CLUSTER PROTEIN"/>
    <property type="match status" value="1"/>
</dbReference>
<dbReference type="OrthoDB" id="9806704at2"/>
<accession>N6ZW70</accession>
<dbReference type="CDD" id="cd00207">
    <property type="entry name" value="fer2"/>
    <property type="match status" value="1"/>
</dbReference>
<comment type="caution">
    <text evidence="4">The sequence shown here is derived from an EMBL/GenBank/DDBJ whole genome shotgun (WGS) entry which is preliminary data.</text>
</comment>
<dbReference type="RefSeq" id="WP_004366542.1">
    <property type="nucleotide sequence ID" value="NZ_AMXF01000115.1"/>
</dbReference>
<dbReference type="GO" id="GO:0051536">
    <property type="term" value="F:iron-sulfur cluster binding"/>
    <property type="evidence" value="ECO:0007669"/>
    <property type="project" value="InterPro"/>
</dbReference>
<dbReference type="Pfam" id="PF14574">
    <property type="entry name" value="RACo_C_ter"/>
    <property type="match status" value="1"/>
</dbReference>
<feature type="domain" description="RACo-like middle region" evidence="3">
    <location>
        <begin position="132"/>
        <end position="292"/>
    </location>
</feature>
<dbReference type="Gene3D" id="3.30.420.480">
    <property type="entry name" value="Domain of unknown function (DUF4445)"/>
    <property type="match status" value="1"/>
</dbReference>
<evidence type="ECO:0000313" key="4">
    <source>
        <dbReference type="EMBL" id="ENO96349.1"/>
    </source>
</evidence>
<feature type="domain" description="2Fe-2S ferredoxin-type" evidence="1">
    <location>
        <begin position="25"/>
        <end position="86"/>
    </location>
</feature>
<dbReference type="InterPro" id="IPR027980">
    <property type="entry name" value="RACo_C"/>
</dbReference>
<evidence type="ECO:0000259" key="3">
    <source>
        <dbReference type="Pfam" id="PF17651"/>
    </source>
</evidence>
<dbReference type="Proteomes" id="UP000013047">
    <property type="component" value="Unassembled WGS sequence"/>
</dbReference>
<proteinExistence type="predicted"/>
<reference evidence="4 5" key="1">
    <citation type="submission" date="2012-09" db="EMBL/GenBank/DDBJ databases">
        <title>Draft Genome Sequences of 6 Strains from Genus Thauera.</title>
        <authorList>
            <person name="Liu B."/>
            <person name="Shapleigh J.P."/>
            <person name="Frostegard A.H."/>
        </authorList>
    </citation>
    <scope>NUCLEOTIDE SEQUENCE [LARGE SCALE GENOMIC DNA]</scope>
    <source>
        <strain evidence="4 5">B4P</strain>
    </source>
</reference>
<dbReference type="InterPro" id="IPR001041">
    <property type="entry name" value="2Fe-2S_ferredoxin-type"/>
</dbReference>
<keyword evidence="5" id="KW-1185">Reference proteome</keyword>
<evidence type="ECO:0000313" key="5">
    <source>
        <dbReference type="Proteomes" id="UP000013047"/>
    </source>
</evidence>
<dbReference type="Pfam" id="PF17651">
    <property type="entry name" value="Raco_middle"/>
    <property type="match status" value="1"/>
</dbReference>
<evidence type="ECO:0000259" key="2">
    <source>
        <dbReference type="Pfam" id="PF14574"/>
    </source>
</evidence>
<dbReference type="Pfam" id="PF00111">
    <property type="entry name" value="Fer2"/>
    <property type="match status" value="1"/>
</dbReference>
<name>N6ZW70_9RHOO</name>
<dbReference type="InterPro" id="IPR012675">
    <property type="entry name" value="Beta-grasp_dom_sf"/>
</dbReference>
<evidence type="ECO:0000259" key="1">
    <source>
        <dbReference type="Pfam" id="PF00111"/>
    </source>
</evidence>